<dbReference type="InterPro" id="IPR006829">
    <property type="entry name" value="LXG_dom"/>
</dbReference>
<keyword evidence="4" id="KW-1185">Reference proteome</keyword>
<feature type="domain" description="LXG" evidence="2">
    <location>
        <begin position="1"/>
        <end position="224"/>
    </location>
</feature>
<dbReference type="GO" id="GO:0003677">
    <property type="term" value="F:DNA binding"/>
    <property type="evidence" value="ECO:0007669"/>
    <property type="project" value="UniProtKB-KW"/>
</dbReference>
<reference evidence="3 4" key="1">
    <citation type="submission" date="2021-03" db="EMBL/GenBank/DDBJ databases">
        <title>Genomic Encyclopedia of Type Strains, Phase IV (KMG-IV): sequencing the most valuable type-strain genomes for metagenomic binning, comparative biology and taxonomic classification.</title>
        <authorList>
            <person name="Goeker M."/>
        </authorList>
    </citation>
    <scope>NUCLEOTIDE SEQUENCE [LARGE SCALE GENOMIC DNA]</scope>
    <source>
        <strain evidence="3 4">DSM 25609</strain>
    </source>
</reference>
<evidence type="ECO:0000256" key="1">
    <source>
        <dbReference type="ARBA" id="ARBA00034117"/>
    </source>
</evidence>
<dbReference type="Proteomes" id="UP001519345">
    <property type="component" value="Unassembled WGS sequence"/>
</dbReference>
<keyword evidence="3" id="KW-0238">DNA-binding</keyword>
<evidence type="ECO:0000259" key="2">
    <source>
        <dbReference type="PROSITE" id="PS51756"/>
    </source>
</evidence>
<evidence type="ECO:0000313" key="4">
    <source>
        <dbReference type="Proteomes" id="UP001519345"/>
    </source>
</evidence>
<dbReference type="RefSeq" id="WP_245301682.1">
    <property type="nucleotide sequence ID" value="NZ_JAGGKX010000026.1"/>
</dbReference>
<dbReference type="Pfam" id="PF04740">
    <property type="entry name" value="LXG"/>
    <property type="match status" value="1"/>
</dbReference>
<name>A0ABS4IKD0_9BACI</name>
<comment type="similarity">
    <text evidence="1">In the N-terminal section; belongs to the LXG family.</text>
</comment>
<proteinExistence type="inferred from homology"/>
<evidence type="ECO:0000313" key="3">
    <source>
        <dbReference type="EMBL" id="MBP1971419.1"/>
    </source>
</evidence>
<protein>
    <submittedName>
        <fullName evidence="3">DNA-binding ArsR family transcriptional regulator</fullName>
    </submittedName>
</protein>
<dbReference type="EMBL" id="JAGGKX010000026">
    <property type="protein sequence ID" value="MBP1971419.1"/>
    <property type="molecule type" value="Genomic_DNA"/>
</dbReference>
<accession>A0ABS4IKD0</accession>
<sequence>MQEASADFRSQLDKVQESIEAINGMSSFSGKAAKEAKNYFGEMHITILGSFKGLFDDLEANLQQHMEAFRSEVDVSESAVIKSTYLQDVQEDINGVFEDLEKQDEIIHDTIKEVSDISSATPPSFSDVNDYKNKTIKKLKEVDEDLASFNNKGDETDVKAIMNQIDTAMTNAKSSEGKARFADFEGASQGSVLGKLQDYNQDKKEEVMEKAKDARDSVLQDQNKPSSRDVVNKAYQEFKDGDITYDQYTAILNSVKNTSGNISEEKIKENTTESFIEYLEDHGMLEDYLEEHETVAKYVVDNMPSMLTKYVQGNVPIFLEKLGYDKLKLAERLMESDKIAREVANKSDPKFTREIMETLKKSSHFYKYAEYLKGSGWILGGAGYIYGAYDDVKNNGKTVGQAVAHGGTSLAIAVGAGLAISPAGWALAAGIGLTVAFEFLYDRNVFGLQDGLDKVGDKLSEWGSNVADAVGEAVKNPVIAAINPFA</sequence>
<organism evidence="3 4">
    <name type="scientific">Virgibacillus natechei</name>
    <dbReference type="NCBI Taxonomy" id="1216297"/>
    <lineage>
        <taxon>Bacteria</taxon>
        <taxon>Bacillati</taxon>
        <taxon>Bacillota</taxon>
        <taxon>Bacilli</taxon>
        <taxon>Bacillales</taxon>
        <taxon>Bacillaceae</taxon>
        <taxon>Virgibacillus</taxon>
    </lineage>
</organism>
<comment type="caution">
    <text evidence="3">The sequence shown here is derived from an EMBL/GenBank/DDBJ whole genome shotgun (WGS) entry which is preliminary data.</text>
</comment>
<dbReference type="PROSITE" id="PS51756">
    <property type="entry name" value="LXG"/>
    <property type="match status" value="1"/>
</dbReference>
<gene>
    <name evidence="3" type="ORF">J2Z83_003558</name>
</gene>